<feature type="region of interest" description="Disordered" evidence="2">
    <location>
        <begin position="1004"/>
        <end position="1025"/>
    </location>
</feature>
<sequence length="2325" mass="264409">MDPDDPTSIIFKKIRNLEPDNAPKLIGYFLLQDMEQTDLIRLAFGPDTLLHTFCRQAKSHLGLSSKPISIHQTLSQSSPSNGFSTNPNPNFDSRPFLEDPFANLHKRSFSANEACLEPEEPGFGAGYRFPEAGLVDGFGSSSGESGYVCLQREEMMRMKLAQQQRVAQLMALRQGEESGYCYSPSRHGRDDFVSRQIYLTFPSESSFTDADVSSYFSDFGAVEDVRIPYQQQRMYGFVTFSNAETVRTILARGNPHFICESRVLVKPYKEKGKILQNKWQQQQLQQLMERGSYSPSSSPSEDLYECHLGPRMFSSNTQEMMRRKADVQRAIEVELQRRRFLALQLPGRENESVHHLQRSLSMGSPSHLPPRFNHSLLFQPESSMEETTEGDIHLVPNNNKERGYSNKFHNWQETSPEKTLPDSLFGFPIKSEETLQTESDTKAEEWPNLTEPEMSKPKFDINLIGIEDLTMNLNQFLSGVEKEKEENFHHHMDSSVEKTRDPCCLMKTHFLKPYVTSIDGPVAELPPRRRQRVSSSSDVKVLTLRRFDNGVGSTDRNFTSWMRKMEALHEPTWRKAGIFEAIKASTFKISKNPSLIQALVEKWCPETKSFVFPWGEATITLEDVMVLLGFSVLGSSVCASVESSEMRGAVKKLEKARTKIMGGKGGQVRQSQWTLRFRDRDDDSLEHEAFLAMWLSILVFPHMSRRSISRRVFPVAVRLARGERVALAPAVLASVYRDLGAITGDDESYHPKSLLKLVQVWTWERFKNVRPKAKEIPKGEPRISRWEGLQKKYENVRLSLDDFEWRPYTKPLQNWNPLRFYVEEAMWIPIDNGIDDEFVAFARCVRSSKLVGIGFVEDYYPNRVAMQFGFSQDLPGLVTRHSSDFTEKEAWDDYNKSLVGLKLYMPSRLAAGSVTARYRDWWSKSVSQFLGFEDSNETCNARNRVDDDASPEVLPLSQLLQKMGEGFPAEFKRPRKLRIARRMGSVSVEMPLSELFHKELAKRTSEHLRGKRAREDDDDANHTDSYDDVTISQLVKCRKITGGDASGSHGIRRRDNSDSGIYQELASGEDETVAPQEVEKRNEQNDEEETRGQANEITILPPPEARQTGVAAVNGRNNPENKKNVVDDGTKEAECLLHEDGEKPSRLATGSVTTRYRTGDFGASVPVEKTLSELFHKELAKRTSEDPRAREDDDDDENHMDSYDDITISQLVKCRKKDGGDVSGSLGIRRRDKDDNNDSRICQELASKDDETVTPLVIEPQTDEEETRSEAVETVVMIPCIGGTVLSPMKAGETCVDVNRSEAVVETVVDAGTKEAECLLDDERLKHRKLTTEELALNLEAPFEQLMAPPSQNIPLPSLTSTDESKLDIKALSLSVSFHGWREANSPFKSWAIKMSSLHRPTWRKAGIFEAVMASTKGLNKDTDLLLGIAERWCPDTNTFLFPWGEATITLEDVMVLLGFSVLGSPYFTPLDSSGEEILRKLETEWVKLKAQFVTKLQWMGRFMGTRGELEHVAFLVLWVSYFVFPTRYYHIDRAVLPIAVHLSRGNRIALAPPVLARLYADLSLLKDHIRGFKTVMLNDKVELCSLFKLVQVWTWERFRELRPNNTNPLRQGEPRLALWDEPIQKRAKRPVRMRTKRNVREILANSKMESFEWRPYTKAVRNWEFPKFYPEKAKSVPVGPDLDEEFISFARCIKVSELVGKDSVECYFPNRVASQFGLLQDVPCPVNQSNLFKEAAWDEYNKPIDGLRLFVPSRSALSYFTSVYCEWWRKGKRAVELAESLGDDDTSKPVPSGSKKSLKRVSKEDETQIDRYKRQVPPRNIRRGDDDASELVASGSKKSMKRVCKEDEKQVPSEKHEEDDGLSVGQAMRLRKKNTAVCSSDENHSLDPPPKVLPSREVGQKLRKEFSEKLKRSRYLSGGSASREVPTNELFNKEVVKRKSEHLGDKRAREDDDNITTAEMVIDREKGVRDGSESLGKRNSRRLERDNNNDSWIRQKIAYEDETVAQRKETGNKAGKSKVRSSGDGNNPSDPRLGANERVVDIVVSRPETRQECEDEVGVKAEKEKAIVGGQSKEAKCLIHEDGENLRSNEKEEDGKSLKQTNLAIDEISLSLEAQSEANKLPRQSRLKALALSVSFNGWRMATSAFKSWAIKMSSLHEPTWQKAGIFEAVMVSTKNITKDSDLVLGIAEKWCPDTNTFVFPWGEATITLEDVMLLLGFSVLGSPVFTPLDSSGEKIKAKLEKEWVILRKDKKANYRVNQVAWMRRFRESGDELEHVAFLVLWLSYFVLPSRYHHMDEAVFFSCYSSLKWCKDCSCSSCTCTLVC</sequence>
<feature type="region of interest" description="Disordered" evidence="2">
    <location>
        <begin position="435"/>
        <end position="454"/>
    </location>
</feature>
<dbReference type="Gene3D" id="3.30.70.330">
    <property type="match status" value="1"/>
</dbReference>
<dbReference type="InterPro" id="IPR019557">
    <property type="entry name" value="AminoTfrase-like_pln_mobile"/>
</dbReference>
<proteinExistence type="predicted"/>
<feature type="domain" description="RRM" evidence="3">
    <location>
        <begin position="195"/>
        <end position="271"/>
    </location>
</feature>
<evidence type="ECO:0000256" key="1">
    <source>
        <dbReference type="PROSITE-ProRule" id="PRU00176"/>
    </source>
</evidence>
<dbReference type="InterPro" id="IPR000504">
    <property type="entry name" value="RRM_dom"/>
</dbReference>
<dbReference type="Pfam" id="PF10536">
    <property type="entry name" value="PMD"/>
    <property type="match status" value="3"/>
</dbReference>
<dbReference type="SUPFAM" id="SSF54928">
    <property type="entry name" value="RNA-binding domain, RBD"/>
    <property type="match status" value="1"/>
</dbReference>
<dbReference type="InterPro" id="IPR034365">
    <property type="entry name" value="AtC3H46-like_RRM"/>
</dbReference>
<feature type="compositionally biased region" description="Basic and acidic residues" evidence="2">
    <location>
        <begin position="1229"/>
        <end position="1238"/>
    </location>
</feature>
<dbReference type="Pfam" id="PF00076">
    <property type="entry name" value="RRM_1"/>
    <property type="match status" value="1"/>
</dbReference>
<comment type="caution">
    <text evidence="4">The sequence shown here is derived from an EMBL/GenBank/DDBJ whole genome shotgun (WGS) entry which is preliminary data.</text>
</comment>
<feature type="compositionally biased region" description="Basic and acidic residues" evidence="2">
    <location>
        <begin position="1962"/>
        <end position="1988"/>
    </location>
</feature>
<feature type="compositionally biased region" description="Basic and acidic residues" evidence="2">
    <location>
        <begin position="1178"/>
        <end position="1191"/>
    </location>
</feature>
<dbReference type="InterPro" id="IPR035979">
    <property type="entry name" value="RBD_domain_sf"/>
</dbReference>
<dbReference type="PANTHER" id="PTHR46033:SF85">
    <property type="entry name" value="RRM DOMAIN-CONTAINING PROTEIN"/>
    <property type="match status" value="1"/>
</dbReference>
<keyword evidence="1" id="KW-0694">RNA-binding</keyword>
<feature type="region of interest" description="Disordered" evidence="2">
    <location>
        <begin position="1178"/>
        <end position="1204"/>
    </location>
</feature>
<feature type="compositionally biased region" description="Basic and acidic residues" evidence="2">
    <location>
        <begin position="1932"/>
        <end position="1951"/>
    </location>
</feature>
<feature type="compositionally biased region" description="Basic and acidic residues" evidence="2">
    <location>
        <begin position="1899"/>
        <end position="1911"/>
    </location>
</feature>
<feature type="region of interest" description="Disordered" evidence="2">
    <location>
        <begin position="2004"/>
        <end position="2036"/>
    </location>
</feature>
<dbReference type="InterPro" id="IPR012677">
    <property type="entry name" value="Nucleotide-bd_a/b_plait_sf"/>
</dbReference>
<evidence type="ECO:0000313" key="5">
    <source>
        <dbReference type="Proteomes" id="UP000823674"/>
    </source>
</evidence>
<name>A0ABQ7M023_BRACM</name>
<evidence type="ECO:0000313" key="4">
    <source>
        <dbReference type="EMBL" id="KAG5392147.1"/>
    </source>
</evidence>
<protein>
    <recommendedName>
        <fullName evidence="3">RRM domain-containing protein</fullName>
    </recommendedName>
</protein>
<accession>A0ABQ7M023</accession>
<evidence type="ECO:0000259" key="3">
    <source>
        <dbReference type="PROSITE" id="PS50102"/>
    </source>
</evidence>
<dbReference type="PANTHER" id="PTHR46033">
    <property type="entry name" value="PROTEIN MAIN-LIKE 2"/>
    <property type="match status" value="1"/>
</dbReference>
<organism evidence="4 5">
    <name type="scientific">Brassica rapa subsp. trilocularis</name>
    <dbReference type="NCBI Taxonomy" id="1813537"/>
    <lineage>
        <taxon>Eukaryota</taxon>
        <taxon>Viridiplantae</taxon>
        <taxon>Streptophyta</taxon>
        <taxon>Embryophyta</taxon>
        <taxon>Tracheophyta</taxon>
        <taxon>Spermatophyta</taxon>
        <taxon>Magnoliopsida</taxon>
        <taxon>eudicotyledons</taxon>
        <taxon>Gunneridae</taxon>
        <taxon>Pentapetalae</taxon>
        <taxon>rosids</taxon>
        <taxon>malvids</taxon>
        <taxon>Brassicales</taxon>
        <taxon>Brassicaceae</taxon>
        <taxon>Brassiceae</taxon>
        <taxon>Brassica</taxon>
    </lineage>
</organism>
<feature type="region of interest" description="Disordered" evidence="2">
    <location>
        <begin position="1217"/>
        <end position="1239"/>
    </location>
</feature>
<feature type="region of interest" description="Disordered" evidence="2">
    <location>
        <begin position="1065"/>
        <end position="1105"/>
    </location>
</feature>
<dbReference type="PROSITE" id="PS50102">
    <property type="entry name" value="RRM"/>
    <property type="match status" value="1"/>
</dbReference>
<reference evidence="4 5" key="1">
    <citation type="submission" date="2021-03" db="EMBL/GenBank/DDBJ databases">
        <authorList>
            <person name="King G.J."/>
            <person name="Bancroft I."/>
            <person name="Baten A."/>
            <person name="Bloomfield J."/>
            <person name="Borpatragohain P."/>
            <person name="He Z."/>
            <person name="Irish N."/>
            <person name="Irwin J."/>
            <person name="Liu K."/>
            <person name="Mauleon R.P."/>
            <person name="Moore J."/>
            <person name="Morris R."/>
            <person name="Ostergaard L."/>
            <person name="Wang B."/>
            <person name="Wells R."/>
        </authorList>
    </citation>
    <scope>NUCLEOTIDE SEQUENCE [LARGE SCALE GENOMIC DNA]</scope>
    <source>
        <strain evidence="4">R-o-18</strain>
        <tissue evidence="4">Leaf</tissue>
    </source>
</reference>
<dbReference type="Pfam" id="PF23182">
    <property type="entry name" value="PABC_AtC3H46"/>
    <property type="match status" value="1"/>
</dbReference>
<gene>
    <name evidence="4" type="primary">A06p002930.1_BraROA</name>
    <name evidence="4" type="ORF">IGI04_022110</name>
</gene>
<dbReference type="SMART" id="SM00360">
    <property type="entry name" value="RRM"/>
    <property type="match status" value="1"/>
</dbReference>
<feature type="compositionally biased region" description="Basic and acidic residues" evidence="2">
    <location>
        <begin position="1802"/>
        <end position="1814"/>
    </location>
</feature>
<dbReference type="InterPro" id="IPR056276">
    <property type="entry name" value="AtC3H46-like_PABC-like"/>
</dbReference>
<dbReference type="EMBL" id="JADBGQ010000006">
    <property type="protein sequence ID" value="KAG5392147.1"/>
    <property type="molecule type" value="Genomic_DNA"/>
</dbReference>
<keyword evidence="5" id="KW-1185">Reference proteome</keyword>
<dbReference type="InterPro" id="IPR044824">
    <property type="entry name" value="MAIN-like"/>
</dbReference>
<feature type="compositionally biased region" description="Basic and acidic residues" evidence="2">
    <location>
        <begin position="1844"/>
        <end position="1859"/>
    </location>
</feature>
<evidence type="ECO:0000256" key="2">
    <source>
        <dbReference type="SAM" id="MobiDB-lite"/>
    </source>
</evidence>
<dbReference type="Proteomes" id="UP000823674">
    <property type="component" value="Chromosome A06"/>
</dbReference>
<feature type="region of interest" description="Disordered" evidence="2">
    <location>
        <begin position="1780"/>
        <end position="1988"/>
    </location>
</feature>
<dbReference type="CDD" id="cd12458">
    <property type="entry name" value="RRM_AtC3H46_like"/>
    <property type="match status" value="1"/>
</dbReference>